<proteinExistence type="inferred from homology"/>
<organism evidence="4 5">
    <name type="scientific">Alistipes onderdonkii</name>
    <dbReference type="NCBI Taxonomy" id="328813"/>
    <lineage>
        <taxon>Bacteria</taxon>
        <taxon>Pseudomonadati</taxon>
        <taxon>Bacteroidota</taxon>
        <taxon>Bacteroidia</taxon>
        <taxon>Bacteroidales</taxon>
        <taxon>Rikenellaceae</taxon>
        <taxon>Alistipes</taxon>
    </lineage>
</organism>
<dbReference type="PRINTS" id="PR00080">
    <property type="entry name" value="SDRFAMILY"/>
</dbReference>
<comment type="caution">
    <text evidence="4">The sequence shown here is derived from an EMBL/GenBank/DDBJ whole genome shotgun (WGS) entry which is preliminary data.</text>
</comment>
<dbReference type="OrthoDB" id="9803333at2"/>
<dbReference type="SUPFAM" id="SSF51735">
    <property type="entry name" value="NAD(P)-binding Rossmann-fold domains"/>
    <property type="match status" value="1"/>
</dbReference>
<gene>
    <name evidence="4" type="ORF">B5G41_10505</name>
</gene>
<dbReference type="RefSeq" id="WP_032134702.1">
    <property type="nucleotide sequence ID" value="NZ_BAAFKZ010000015.1"/>
</dbReference>
<evidence type="ECO:0000313" key="4">
    <source>
        <dbReference type="EMBL" id="OUN02946.1"/>
    </source>
</evidence>
<reference evidence="5" key="1">
    <citation type="submission" date="2017-04" db="EMBL/GenBank/DDBJ databases">
        <title>Function of individual gut microbiota members based on whole genome sequencing of pure cultures obtained from chicken caecum.</title>
        <authorList>
            <person name="Medvecky M."/>
            <person name="Cejkova D."/>
            <person name="Polansky O."/>
            <person name="Karasova D."/>
            <person name="Kubasova T."/>
            <person name="Cizek A."/>
            <person name="Rychlik I."/>
        </authorList>
    </citation>
    <scope>NUCLEOTIDE SEQUENCE [LARGE SCALE GENOMIC DNA]</scope>
    <source>
        <strain evidence="5">An90</strain>
    </source>
</reference>
<comment type="similarity">
    <text evidence="1">Belongs to the short-chain dehydrogenases/reductases (SDR) family.</text>
</comment>
<dbReference type="GO" id="GO:0016491">
    <property type="term" value="F:oxidoreductase activity"/>
    <property type="evidence" value="ECO:0007669"/>
    <property type="project" value="UniProtKB-KW"/>
</dbReference>
<dbReference type="PANTHER" id="PTHR42879:SF2">
    <property type="entry name" value="3-OXOACYL-[ACYL-CARRIER-PROTEIN] REDUCTASE FABG"/>
    <property type="match status" value="1"/>
</dbReference>
<evidence type="ECO:0000259" key="3">
    <source>
        <dbReference type="SMART" id="SM00822"/>
    </source>
</evidence>
<dbReference type="AlphaFoldDB" id="A0A1Y3QTK7"/>
<accession>A0A1Y3QTK7</accession>
<dbReference type="Proteomes" id="UP000195772">
    <property type="component" value="Unassembled WGS sequence"/>
</dbReference>
<dbReference type="InterPro" id="IPR002347">
    <property type="entry name" value="SDR_fam"/>
</dbReference>
<dbReference type="SMART" id="SM00822">
    <property type="entry name" value="PKS_KR"/>
    <property type="match status" value="1"/>
</dbReference>
<dbReference type="Gene3D" id="3.40.50.720">
    <property type="entry name" value="NAD(P)-binding Rossmann-like Domain"/>
    <property type="match status" value="1"/>
</dbReference>
<name>A0A1Y3QTK7_9BACT</name>
<dbReference type="InterPro" id="IPR050259">
    <property type="entry name" value="SDR"/>
</dbReference>
<sequence length="246" mass="25893">MAKTNKYALVTGGSRGIGREICLKLGGCGYHVLVNYKSNAAEAEKTLSGIRAAGGDGEALQFDVASGEESAAAIAAWQKAHEGACIEVVVNNAGIRDDVLMMWMEPQQWHSVIGTSLDGFYNVTRPLLKGMLVNRFGRIVNIVSLSGIKGLPGQANYAAAKGGVIAATKALAQEVARKGVTVNAIAPGFVRTDMTADIDEAELKKQIPAGRFCEPAEVADLAMFLISEQASYITGEVISINGGLYT</sequence>
<dbReference type="InterPro" id="IPR057326">
    <property type="entry name" value="KR_dom"/>
</dbReference>
<dbReference type="InterPro" id="IPR036291">
    <property type="entry name" value="NAD(P)-bd_dom_sf"/>
</dbReference>
<evidence type="ECO:0000313" key="5">
    <source>
        <dbReference type="Proteomes" id="UP000195772"/>
    </source>
</evidence>
<dbReference type="EMBL" id="NFHB01000006">
    <property type="protein sequence ID" value="OUN02946.1"/>
    <property type="molecule type" value="Genomic_DNA"/>
</dbReference>
<dbReference type="NCBIfam" id="NF004200">
    <property type="entry name" value="PRK05653.1-5"/>
    <property type="match status" value="1"/>
</dbReference>
<dbReference type="PRINTS" id="PR00081">
    <property type="entry name" value="GDHRDH"/>
</dbReference>
<dbReference type="FunFam" id="3.40.50.720:FF:000173">
    <property type="entry name" value="3-oxoacyl-[acyl-carrier protein] reductase"/>
    <property type="match status" value="1"/>
</dbReference>
<dbReference type="NCBIfam" id="NF009466">
    <property type="entry name" value="PRK12826.1-2"/>
    <property type="match status" value="1"/>
</dbReference>
<dbReference type="Pfam" id="PF13561">
    <property type="entry name" value="adh_short_C2"/>
    <property type="match status" value="1"/>
</dbReference>
<protein>
    <submittedName>
        <fullName evidence="4">3-oxoacyl-ACP reductase</fullName>
    </submittedName>
</protein>
<dbReference type="eggNOG" id="COG1028">
    <property type="taxonomic scope" value="Bacteria"/>
</dbReference>
<feature type="domain" description="Ketoreductase" evidence="3">
    <location>
        <begin position="6"/>
        <end position="188"/>
    </location>
</feature>
<keyword evidence="2" id="KW-0560">Oxidoreductase</keyword>
<dbReference type="PANTHER" id="PTHR42879">
    <property type="entry name" value="3-OXOACYL-(ACYL-CARRIER-PROTEIN) REDUCTASE"/>
    <property type="match status" value="1"/>
</dbReference>
<evidence type="ECO:0000256" key="1">
    <source>
        <dbReference type="ARBA" id="ARBA00006484"/>
    </source>
</evidence>
<evidence type="ECO:0000256" key="2">
    <source>
        <dbReference type="ARBA" id="ARBA00023002"/>
    </source>
</evidence>